<dbReference type="EMBL" id="JBCNJP010000007">
    <property type="protein sequence ID" value="KAK9077413.1"/>
    <property type="molecule type" value="Genomic_DNA"/>
</dbReference>
<dbReference type="Pfam" id="PF07103">
    <property type="entry name" value="DUF1365"/>
    <property type="match status" value="1"/>
</dbReference>
<proteinExistence type="predicted"/>
<dbReference type="AlphaFoldDB" id="A0AAP0H758"/>
<evidence type="ECO:0000313" key="2">
    <source>
        <dbReference type="Proteomes" id="UP001408789"/>
    </source>
</evidence>
<organism evidence="1 2">
    <name type="scientific">Deinandra increscens subsp. villosa</name>
    <dbReference type="NCBI Taxonomy" id="3103831"/>
    <lineage>
        <taxon>Eukaryota</taxon>
        <taxon>Viridiplantae</taxon>
        <taxon>Streptophyta</taxon>
        <taxon>Embryophyta</taxon>
        <taxon>Tracheophyta</taxon>
        <taxon>Spermatophyta</taxon>
        <taxon>Magnoliopsida</taxon>
        <taxon>eudicotyledons</taxon>
        <taxon>Gunneridae</taxon>
        <taxon>Pentapetalae</taxon>
        <taxon>asterids</taxon>
        <taxon>campanulids</taxon>
        <taxon>Asterales</taxon>
        <taxon>Asteraceae</taxon>
        <taxon>Asteroideae</taxon>
        <taxon>Heliantheae alliance</taxon>
        <taxon>Madieae</taxon>
        <taxon>Madiinae</taxon>
        <taxon>Deinandra</taxon>
    </lineage>
</organism>
<dbReference type="PANTHER" id="PTHR33973">
    <property type="entry name" value="OS07G0153300 PROTEIN"/>
    <property type="match status" value="1"/>
</dbReference>
<dbReference type="InterPro" id="IPR010775">
    <property type="entry name" value="DUF1365"/>
</dbReference>
<keyword evidence="2" id="KW-1185">Reference proteome</keyword>
<protein>
    <submittedName>
        <fullName evidence="1">Uncharacterized protein</fullName>
    </submittedName>
</protein>
<gene>
    <name evidence="1" type="ORF">SSX86_005750</name>
</gene>
<dbReference type="Proteomes" id="UP001408789">
    <property type="component" value="Unassembled WGS sequence"/>
</dbReference>
<comment type="caution">
    <text evidence="1">The sequence shown here is derived from an EMBL/GenBank/DDBJ whole genome shotgun (WGS) entry which is preliminary data.</text>
</comment>
<sequence length="143" mass="16481">MKSLRLIPSTTTDLRFLQHNSSHRRFSVLFYDVEGSTRCLKKCIAKVTNTPWGERVQFLFNPNSYVVAKQLHVSPFMDMPGNWNMKTSVPGDNLVVNISVNHHKLGVYFTGSLTANRISSSSVEHAVFFWLMPHNVAIWIYWH</sequence>
<name>A0AAP0H758_9ASTR</name>
<accession>A0AAP0H758</accession>
<evidence type="ECO:0000313" key="1">
    <source>
        <dbReference type="EMBL" id="KAK9077413.1"/>
    </source>
</evidence>
<reference evidence="1 2" key="1">
    <citation type="submission" date="2024-04" db="EMBL/GenBank/DDBJ databases">
        <title>The reference genome of an endangered Asteraceae, Deinandra increscens subsp. villosa, native to the Central Coast of California.</title>
        <authorList>
            <person name="Guilliams M."/>
            <person name="Hasenstab-Lehman K."/>
            <person name="Meyer R."/>
            <person name="Mcevoy S."/>
        </authorList>
    </citation>
    <scope>NUCLEOTIDE SEQUENCE [LARGE SCALE GENOMIC DNA]</scope>
    <source>
        <tissue evidence="1">Leaf</tissue>
    </source>
</reference>
<dbReference type="PANTHER" id="PTHR33973:SF4">
    <property type="entry name" value="OS07G0153300 PROTEIN"/>
    <property type="match status" value="1"/>
</dbReference>